<feature type="transmembrane region" description="Helical" evidence="1">
    <location>
        <begin position="240"/>
        <end position="262"/>
    </location>
</feature>
<reference evidence="2" key="1">
    <citation type="journal article" date="2022" name="Nat. Microbiol.">
        <title>Unique mobile elements and scalable gene flow at the prokaryote-eukaryote boundary revealed by circularized Asgard archaea genomes.</title>
        <authorList>
            <person name="Wu F."/>
            <person name="Speth D.R."/>
            <person name="Philosof A."/>
            <person name="Cremiere A."/>
            <person name="Narayanan A."/>
            <person name="Barco R.A."/>
            <person name="Connon S.A."/>
            <person name="Amend J.P."/>
            <person name="Antoshechkin I.A."/>
            <person name="Orphan V.J."/>
        </authorList>
    </citation>
    <scope>NUCLEOTIDE SEQUENCE</scope>
    <source>
        <strain evidence="2">PM71</strain>
    </source>
</reference>
<evidence type="ECO:0000313" key="2">
    <source>
        <dbReference type="EMBL" id="UJG40561.1"/>
    </source>
</evidence>
<keyword evidence="1" id="KW-0472">Membrane</keyword>
<dbReference type="Proteomes" id="UP001201020">
    <property type="component" value="Chromosome"/>
</dbReference>
<feature type="transmembrane region" description="Helical" evidence="1">
    <location>
        <begin position="138"/>
        <end position="166"/>
    </location>
</feature>
<dbReference type="PANTHER" id="PTHR43229">
    <property type="entry name" value="NODULATION PROTEIN J"/>
    <property type="match status" value="1"/>
</dbReference>
<feature type="transmembrane region" description="Helical" evidence="1">
    <location>
        <begin position="20"/>
        <end position="40"/>
    </location>
</feature>
<protein>
    <submittedName>
        <fullName evidence="2">Uncharacterized protein</fullName>
    </submittedName>
</protein>
<feature type="transmembrane region" description="Helical" evidence="1">
    <location>
        <begin position="52"/>
        <end position="72"/>
    </location>
</feature>
<keyword evidence="1" id="KW-0812">Transmembrane</keyword>
<name>A0A9Y1BK62_9ARCH</name>
<dbReference type="EMBL" id="CP084166">
    <property type="protein sequence ID" value="UJG40561.1"/>
    <property type="molecule type" value="Genomic_DNA"/>
</dbReference>
<dbReference type="AlphaFoldDB" id="A0A9Y1BK62"/>
<feature type="transmembrane region" description="Helical" evidence="1">
    <location>
        <begin position="172"/>
        <end position="191"/>
    </location>
</feature>
<feature type="transmembrane region" description="Helical" evidence="1">
    <location>
        <begin position="109"/>
        <end position="131"/>
    </location>
</feature>
<dbReference type="PANTHER" id="PTHR43229:SF2">
    <property type="entry name" value="NODULATION PROTEIN J"/>
    <property type="match status" value="1"/>
</dbReference>
<proteinExistence type="predicted"/>
<feature type="transmembrane region" description="Helical" evidence="1">
    <location>
        <begin position="198"/>
        <end position="220"/>
    </location>
</feature>
<organism evidence="2">
    <name type="scientific">Candidatus Heimdallarchaeum aukensis</name>
    <dbReference type="NCBI Taxonomy" id="2876573"/>
    <lineage>
        <taxon>Archaea</taxon>
        <taxon>Promethearchaeati</taxon>
        <taxon>Candidatus Heimdallarchaeota</taxon>
        <taxon>Candidatus Heimdallarchaeia (ex Rinke et al. 2021) (nom. nud.)</taxon>
        <taxon>Candidatus Heimdallarchaeales</taxon>
        <taxon>Candidatus Heimdallarchaeaceae</taxon>
        <taxon>Candidatus Heimdallarchaeum</taxon>
    </lineage>
</organism>
<keyword evidence="1" id="KW-1133">Transmembrane helix</keyword>
<sequence>MKTFIANFITQIKYFTGLRVIWISRIVYVFVSLLTSFTMGMVYKFNEATQNLIGVQNVAIFVLTGFFLQFLMNASSGYTPAAVREMIQNGNLEYSVHCGANIVQQILGIYIASYLFDFVICLPFIVTLSLLTINTISVYALLSFIGFLFISGLCLFSIGFLFSSLYVLSKGFLGFHSVIANIVYFICGVYFPIQGYLTLFGSVGGWIAIAIVSIFPYTYVFDLSRYMIFLGQNYQTFLPFGIELIIFICSSILIMLIAMQLFKLGFKRMRKKGFISFIY</sequence>
<accession>A0A9Y1BK62</accession>
<evidence type="ECO:0000256" key="1">
    <source>
        <dbReference type="SAM" id="Phobius"/>
    </source>
</evidence>
<gene>
    <name evidence="2" type="ORF">K9W45_12095</name>
</gene>
<dbReference type="InterPro" id="IPR051784">
    <property type="entry name" value="Nod_factor_ABC_transporter"/>
</dbReference>